<proteinExistence type="predicted"/>
<evidence type="ECO:0000313" key="5">
    <source>
        <dbReference type="Proteomes" id="UP001212152"/>
    </source>
</evidence>
<feature type="repeat" description="TPR" evidence="2">
    <location>
        <begin position="509"/>
        <end position="542"/>
    </location>
</feature>
<dbReference type="EMBL" id="JADGJQ010000059">
    <property type="protein sequence ID" value="KAJ3174840.1"/>
    <property type="molecule type" value="Genomic_DNA"/>
</dbReference>
<dbReference type="Pfam" id="PF13432">
    <property type="entry name" value="TPR_16"/>
    <property type="match status" value="1"/>
</dbReference>
<evidence type="ECO:0000256" key="2">
    <source>
        <dbReference type="PROSITE-ProRule" id="PRU00339"/>
    </source>
</evidence>
<gene>
    <name evidence="4" type="primary">ANAPC7</name>
    <name evidence="4" type="ORF">HDU87_006632</name>
</gene>
<dbReference type="PANTHER" id="PTHR12558">
    <property type="entry name" value="CELL DIVISION CYCLE 16,23,27"/>
    <property type="match status" value="1"/>
</dbReference>
<keyword evidence="5" id="KW-1185">Reference proteome</keyword>
<dbReference type="PANTHER" id="PTHR12558:SF36">
    <property type="entry name" value="ANAPHASE-PROMOTING COMPLEX SUBUNIT 7"/>
    <property type="match status" value="1"/>
</dbReference>
<evidence type="ECO:0000256" key="3">
    <source>
        <dbReference type="SAM" id="MobiDB-lite"/>
    </source>
</evidence>
<dbReference type="Pfam" id="PF13181">
    <property type="entry name" value="TPR_8"/>
    <property type="match status" value="1"/>
</dbReference>
<evidence type="ECO:0000256" key="1">
    <source>
        <dbReference type="ARBA" id="ARBA00022803"/>
    </source>
</evidence>
<dbReference type="GO" id="GO:0016567">
    <property type="term" value="P:protein ubiquitination"/>
    <property type="evidence" value="ECO:0007669"/>
    <property type="project" value="TreeGrafter"/>
</dbReference>
<protein>
    <submittedName>
        <fullName evidence="4">Anaphase promoting complex subunit 7</fullName>
    </submittedName>
</protein>
<comment type="caution">
    <text evidence="4">The sequence shown here is derived from an EMBL/GenBank/DDBJ whole genome shotgun (WGS) entry which is preliminary data.</text>
</comment>
<dbReference type="GO" id="GO:0005680">
    <property type="term" value="C:anaphase-promoting complex"/>
    <property type="evidence" value="ECO:0007669"/>
    <property type="project" value="UniProtKB-ARBA"/>
</dbReference>
<dbReference type="AlphaFoldDB" id="A0AAD5THI2"/>
<evidence type="ECO:0000313" key="4">
    <source>
        <dbReference type="EMBL" id="KAJ3174840.1"/>
    </source>
</evidence>
<dbReference type="SMART" id="SM00028">
    <property type="entry name" value="TPR"/>
    <property type="match status" value="6"/>
</dbReference>
<organism evidence="4 5">
    <name type="scientific">Geranomyces variabilis</name>
    <dbReference type="NCBI Taxonomy" id="109894"/>
    <lineage>
        <taxon>Eukaryota</taxon>
        <taxon>Fungi</taxon>
        <taxon>Fungi incertae sedis</taxon>
        <taxon>Chytridiomycota</taxon>
        <taxon>Chytridiomycota incertae sedis</taxon>
        <taxon>Chytridiomycetes</taxon>
        <taxon>Spizellomycetales</taxon>
        <taxon>Powellomycetaceae</taxon>
        <taxon>Geranomyces</taxon>
    </lineage>
</organism>
<feature type="compositionally biased region" description="Polar residues" evidence="3">
    <location>
        <begin position="15"/>
        <end position="28"/>
    </location>
</feature>
<feature type="region of interest" description="Disordered" evidence="3">
    <location>
        <begin position="560"/>
        <end position="590"/>
    </location>
</feature>
<keyword evidence="1 2" id="KW-0802">TPR repeat</keyword>
<dbReference type="Gene3D" id="1.25.40.10">
    <property type="entry name" value="Tetratricopeptide repeat domain"/>
    <property type="match status" value="4"/>
</dbReference>
<dbReference type="PROSITE" id="PS50005">
    <property type="entry name" value="TPR"/>
    <property type="match status" value="1"/>
</dbReference>
<dbReference type="Proteomes" id="UP001212152">
    <property type="component" value="Unassembled WGS sequence"/>
</dbReference>
<reference evidence="4" key="1">
    <citation type="submission" date="2020-05" db="EMBL/GenBank/DDBJ databases">
        <title>Phylogenomic resolution of chytrid fungi.</title>
        <authorList>
            <person name="Stajich J.E."/>
            <person name="Amses K."/>
            <person name="Simmons R."/>
            <person name="Seto K."/>
            <person name="Myers J."/>
            <person name="Bonds A."/>
            <person name="Quandt C.A."/>
            <person name="Barry K."/>
            <person name="Liu P."/>
            <person name="Grigoriev I."/>
            <person name="Longcore J.E."/>
            <person name="James T.Y."/>
        </authorList>
    </citation>
    <scope>NUCLEOTIDE SEQUENCE</scope>
    <source>
        <strain evidence="4">JEL0379</strain>
    </source>
</reference>
<feature type="region of interest" description="Disordered" evidence="3">
    <location>
        <begin position="1"/>
        <end position="43"/>
    </location>
</feature>
<dbReference type="InterPro" id="IPR011990">
    <property type="entry name" value="TPR-like_helical_dom_sf"/>
</dbReference>
<dbReference type="InterPro" id="IPR019734">
    <property type="entry name" value="TPR_rpt"/>
</dbReference>
<sequence>MLAPQPVSMPPASAGRQSASHKSSTGRSTHGMPANTTSPTSSSNQVLLRARDLLAQGLHSSAELLLAYLLSTLAPPTSFTSSSSSSATAKHNWLYCQTAAYLADACAHSGQDQRALRLYDTAFHACPNTPRLSEEDRVFLFSIKEKQAGCHRKLGMHIEAIAAMERIEPGYRTVKASLALAGWYEEAGRPNHARDAYFNVLLKEPLAIEAMMGAIRNGLEFDQLANYFPRETYGQWMAQFVWCYFATRRHRYSEALAGLAELHRQTPLNTDVMLAMADCHYKTGDHLKAHYQYRQIMKRDPDTIKQMDRYAFLLKMRGQRDMLDRHAATILKRHPNQPETSLAMAAAKQMEGDLAMALRYVDTAVIQNPRYAEAWLMKGSLLLARGRLKDAIVAYRTALVHEETMQCYEGLVECYLLESRVEEAREQAKDVATKMSQLPKARILVGAVLKARGDPSSRRRARVAFEEAYRMNPQCTEAVLTLVTAMEDDQEWDRAIEILKEHTGYIQMATLHSRLAEIHVRMRQYADAMEQYNTALRIDSRYEPAVKGIKRLQRILGSASADGHELGESDEEEIEDGDIDELSNGGHDEY</sequence>
<feature type="compositionally biased region" description="Acidic residues" evidence="3">
    <location>
        <begin position="568"/>
        <end position="581"/>
    </location>
</feature>
<accession>A0AAD5THI2</accession>
<name>A0AAD5THI2_9FUNG</name>
<dbReference type="GO" id="GO:0045842">
    <property type="term" value="P:positive regulation of mitotic metaphase/anaphase transition"/>
    <property type="evidence" value="ECO:0007669"/>
    <property type="project" value="TreeGrafter"/>
</dbReference>
<dbReference type="SUPFAM" id="SSF48452">
    <property type="entry name" value="TPR-like"/>
    <property type="match status" value="2"/>
</dbReference>
<dbReference type="GO" id="GO:0051301">
    <property type="term" value="P:cell division"/>
    <property type="evidence" value="ECO:0007669"/>
    <property type="project" value="TreeGrafter"/>
</dbReference>